<dbReference type="GO" id="GO:0016887">
    <property type="term" value="F:ATP hydrolysis activity"/>
    <property type="evidence" value="ECO:0007669"/>
    <property type="project" value="InterPro"/>
</dbReference>
<dbReference type="Pfam" id="PF00689">
    <property type="entry name" value="Cation_ATPase_C"/>
    <property type="match status" value="1"/>
</dbReference>
<evidence type="ECO:0000256" key="7">
    <source>
        <dbReference type="ARBA" id="ARBA00022840"/>
    </source>
</evidence>
<dbReference type="GO" id="GO:0005524">
    <property type="term" value="F:ATP binding"/>
    <property type="evidence" value="ECO:0007669"/>
    <property type="project" value="UniProtKB-KW"/>
</dbReference>
<evidence type="ECO:0000256" key="9">
    <source>
        <dbReference type="ARBA" id="ARBA00022967"/>
    </source>
</evidence>
<dbReference type="Proteomes" id="UP000441772">
    <property type="component" value="Unassembled WGS sequence"/>
</dbReference>
<evidence type="ECO:0000256" key="14">
    <source>
        <dbReference type="SAM" id="Phobius"/>
    </source>
</evidence>
<evidence type="ECO:0000256" key="6">
    <source>
        <dbReference type="ARBA" id="ARBA00022741"/>
    </source>
</evidence>
<reference evidence="16 17" key="1">
    <citation type="submission" date="2019-09" db="EMBL/GenBank/DDBJ databases">
        <title>Characterization of the phylogenetic diversity of two novel species belonging to the genus Bifidobacterium: Bifidobacterium cebidarum sp. nov. and Bifidobacterium leontopitheci sp. nov.</title>
        <authorList>
            <person name="Lugli G.A."/>
            <person name="Duranti S."/>
            <person name="Milani C."/>
            <person name="Turroni F."/>
            <person name="Ventura M."/>
        </authorList>
    </citation>
    <scope>NUCLEOTIDE SEQUENCE [LARGE SCALE GENOMIC DNA]</scope>
    <source>
        <strain evidence="16 17">LMG 31471</strain>
    </source>
</reference>
<dbReference type="SUPFAM" id="SSF81665">
    <property type="entry name" value="Calcium ATPase, transmembrane domain M"/>
    <property type="match status" value="1"/>
</dbReference>
<dbReference type="GO" id="GO:0005886">
    <property type="term" value="C:plasma membrane"/>
    <property type="evidence" value="ECO:0007669"/>
    <property type="project" value="UniProtKB-SubCell"/>
</dbReference>
<evidence type="ECO:0000256" key="2">
    <source>
        <dbReference type="ARBA" id="ARBA00005675"/>
    </source>
</evidence>
<dbReference type="Gene3D" id="2.70.150.10">
    <property type="entry name" value="Calcium-transporting ATPase, cytoplasmic transduction domain A"/>
    <property type="match status" value="1"/>
</dbReference>
<dbReference type="FunFam" id="3.40.50.1000:FF:000001">
    <property type="entry name" value="Phospholipid-transporting ATPase IC"/>
    <property type="match status" value="1"/>
</dbReference>
<dbReference type="GO" id="GO:0036376">
    <property type="term" value="P:sodium ion export across plasma membrane"/>
    <property type="evidence" value="ECO:0007669"/>
    <property type="project" value="TreeGrafter"/>
</dbReference>
<dbReference type="EMBL" id="WBVT01000054">
    <property type="protein sequence ID" value="KAB7789011.1"/>
    <property type="molecule type" value="Genomic_DNA"/>
</dbReference>
<comment type="similarity">
    <text evidence="2">Belongs to the cation transport ATPase (P-type) (TC 3.A.3) family. Type IIA subfamily.</text>
</comment>
<evidence type="ECO:0000256" key="12">
    <source>
        <dbReference type="ARBA" id="ARBA00049360"/>
    </source>
</evidence>
<dbReference type="InterPro" id="IPR059000">
    <property type="entry name" value="ATPase_P-type_domA"/>
</dbReference>
<evidence type="ECO:0000256" key="5">
    <source>
        <dbReference type="ARBA" id="ARBA00022692"/>
    </source>
</evidence>
<feature type="transmembrane region" description="Helical" evidence="14">
    <location>
        <begin position="898"/>
        <end position="918"/>
    </location>
</feature>
<keyword evidence="4" id="KW-0597">Phosphoprotein</keyword>
<dbReference type="Gene3D" id="1.20.1110.10">
    <property type="entry name" value="Calcium-transporting ATPase, transmembrane domain"/>
    <property type="match status" value="1"/>
</dbReference>
<keyword evidence="11 14" id="KW-0472">Membrane</keyword>
<dbReference type="CDD" id="cd02089">
    <property type="entry name" value="P-type_ATPase_Ca_prok"/>
    <property type="match status" value="1"/>
</dbReference>
<feature type="compositionally biased region" description="Polar residues" evidence="13">
    <location>
        <begin position="8"/>
        <end position="17"/>
    </location>
</feature>
<evidence type="ECO:0000256" key="11">
    <source>
        <dbReference type="ARBA" id="ARBA00023136"/>
    </source>
</evidence>
<keyword evidence="10 14" id="KW-1133">Transmembrane helix</keyword>
<dbReference type="InterPro" id="IPR023298">
    <property type="entry name" value="ATPase_P-typ_TM_dom_sf"/>
</dbReference>
<dbReference type="SUPFAM" id="SSF56784">
    <property type="entry name" value="HAD-like"/>
    <property type="match status" value="1"/>
</dbReference>
<dbReference type="GO" id="GO:1990573">
    <property type="term" value="P:potassium ion import across plasma membrane"/>
    <property type="evidence" value="ECO:0007669"/>
    <property type="project" value="TreeGrafter"/>
</dbReference>
<feature type="transmembrane region" description="Helical" evidence="14">
    <location>
        <begin position="120"/>
        <end position="140"/>
    </location>
</feature>
<dbReference type="RefSeq" id="WP_152235438.1">
    <property type="nucleotide sequence ID" value="NZ_JBHSKZ010000058.1"/>
</dbReference>
<dbReference type="GO" id="GO:1902600">
    <property type="term" value="P:proton transmembrane transport"/>
    <property type="evidence" value="ECO:0007669"/>
    <property type="project" value="TreeGrafter"/>
</dbReference>
<dbReference type="GO" id="GO:0006883">
    <property type="term" value="P:intracellular sodium ion homeostasis"/>
    <property type="evidence" value="ECO:0007669"/>
    <property type="project" value="TreeGrafter"/>
</dbReference>
<evidence type="ECO:0000313" key="16">
    <source>
        <dbReference type="EMBL" id="KAB7789011.1"/>
    </source>
</evidence>
<dbReference type="InterPro" id="IPR006068">
    <property type="entry name" value="ATPase_P-typ_cation-transptr_C"/>
</dbReference>
<dbReference type="InterPro" id="IPR004014">
    <property type="entry name" value="ATPase_P-typ_cation-transptr_N"/>
</dbReference>
<feature type="transmembrane region" description="Helical" evidence="14">
    <location>
        <begin position="765"/>
        <end position="790"/>
    </location>
</feature>
<dbReference type="InterPro" id="IPR050510">
    <property type="entry name" value="Cation_transp_ATPase_P-type"/>
</dbReference>
<dbReference type="FunFam" id="2.70.150.10:FF:000160">
    <property type="entry name" value="Sarcoplasmic/endoplasmic reticulum calcium ATPase 1"/>
    <property type="match status" value="1"/>
</dbReference>
<dbReference type="SMART" id="SM00831">
    <property type="entry name" value="Cation_ATPase_N"/>
    <property type="match status" value="1"/>
</dbReference>
<evidence type="ECO:0000256" key="13">
    <source>
        <dbReference type="SAM" id="MobiDB-lite"/>
    </source>
</evidence>
<comment type="subcellular location">
    <subcellularLocation>
        <location evidence="1">Cell membrane</location>
        <topology evidence="1">Multi-pass membrane protein</topology>
    </subcellularLocation>
</comment>
<keyword evidence="3" id="KW-1003">Cell membrane</keyword>
<dbReference type="InterPro" id="IPR044492">
    <property type="entry name" value="P_typ_ATPase_HD_dom"/>
</dbReference>
<comment type="caution">
    <text evidence="16">The sequence shown here is derived from an EMBL/GenBank/DDBJ whole genome shotgun (WGS) entry which is preliminary data.</text>
</comment>
<gene>
    <name evidence="16" type="ORF">F7D09_2040</name>
</gene>
<dbReference type="PRINTS" id="PR00119">
    <property type="entry name" value="CATATPASE"/>
</dbReference>
<evidence type="ECO:0000313" key="17">
    <source>
        <dbReference type="Proteomes" id="UP000441772"/>
    </source>
</evidence>
<feature type="region of interest" description="Disordered" evidence="13">
    <location>
        <begin position="1"/>
        <end position="32"/>
    </location>
</feature>
<dbReference type="InterPro" id="IPR036412">
    <property type="entry name" value="HAD-like_sf"/>
</dbReference>
<dbReference type="InterPro" id="IPR001757">
    <property type="entry name" value="P_typ_ATPase"/>
</dbReference>
<evidence type="ECO:0000256" key="4">
    <source>
        <dbReference type="ARBA" id="ARBA00022553"/>
    </source>
</evidence>
<comment type="catalytic activity">
    <reaction evidence="12">
        <text>ATP + H2O = ADP + phosphate + H(+)</text>
        <dbReference type="Rhea" id="RHEA:13065"/>
        <dbReference type="ChEBI" id="CHEBI:15377"/>
        <dbReference type="ChEBI" id="CHEBI:15378"/>
        <dbReference type="ChEBI" id="CHEBI:30616"/>
        <dbReference type="ChEBI" id="CHEBI:43474"/>
        <dbReference type="ChEBI" id="CHEBI:456216"/>
    </reaction>
</comment>
<dbReference type="Pfam" id="PF00690">
    <property type="entry name" value="Cation_ATPase_N"/>
    <property type="match status" value="1"/>
</dbReference>
<dbReference type="SFLD" id="SFLDS00003">
    <property type="entry name" value="Haloacid_Dehalogenase"/>
    <property type="match status" value="1"/>
</dbReference>
<feature type="transmembrane region" description="Helical" evidence="14">
    <location>
        <begin position="91"/>
        <end position="108"/>
    </location>
</feature>
<keyword evidence="6" id="KW-0547">Nucleotide-binding</keyword>
<keyword evidence="17" id="KW-1185">Reference proteome</keyword>
<dbReference type="Pfam" id="PF00122">
    <property type="entry name" value="E1-E2_ATPase"/>
    <property type="match status" value="1"/>
</dbReference>
<dbReference type="GO" id="GO:0030007">
    <property type="term" value="P:intracellular potassium ion homeostasis"/>
    <property type="evidence" value="ECO:0007669"/>
    <property type="project" value="TreeGrafter"/>
</dbReference>
<evidence type="ECO:0000256" key="3">
    <source>
        <dbReference type="ARBA" id="ARBA00022475"/>
    </source>
</evidence>
<feature type="transmembrane region" description="Helical" evidence="14">
    <location>
        <begin position="962"/>
        <end position="982"/>
    </location>
</feature>
<dbReference type="PROSITE" id="PS00154">
    <property type="entry name" value="ATPASE_E1_E2"/>
    <property type="match status" value="1"/>
</dbReference>
<dbReference type="NCBIfam" id="TIGR01494">
    <property type="entry name" value="ATPase_P-type"/>
    <property type="match status" value="2"/>
</dbReference>
<name>A0A6I1GR33_9BIFI</name>
<feature type="transmembrane region" description="Helical" evidence="14">
    <location>
        <begin position="810"/>
        <end position="830"/>
    </location>
</feature>
<dbReference type="Pfam" id="PF13246">
    <property type="entry name" value="Cation_ATPase"/>
    <property type="match status" value="1"/>
</dbReference>
<dbReference type="SUPFAM" id="SSF81660">
    <property type="entry name" value="Metal cation-transporting ATPase, ATP-binding domain N"/>
    <property type="match status" value="1"/>
</dbReference>
<dbReference type="SFLD" id="SFLDG00002">
    <property type="entry name" value="C1.7:_P-type_atpase_like"/>
    <property type="match status" value="1"/>
</dbReference>
<dbReference type="PRINTS" id="PR00121">
    <property type="entry name" value="NAKATPASE"/>
</dbReference>
<keyword evidence="9" id="KW-1278">Translocase</keyword>
<dbReference type="InterPro" id="IPR008250">
    <property type="entry name" value="ATPase_P-typ_transduc_dom_A_sf"/>
</dbReference>
<dbReference type="PANTHER" id="PTHR43294">
    <property type="entry name" value="SODIUM/POTASSIUM-TRANSPORTING ATPASE SUBUNIT ALPHA"/>
    <property type="match status" value="1"/>
</dbReference>
<dbReference type="SUPFAM" id="SSF81653">
    <property type="entry name" value="Calcium ATPase, transduction domain A"/>
    <property type="match status" value="1"/>
</dbReference>
<evidence type="ECO:0000256" key="8">
    <source>
        <dbReference type="ARBA" id="ARBA00022842"/>
    </source>
</evidence>
<keyword evidence="5 14" id="KW-0812">Transmembrane</keyword>
<dbReference type="Gene3D" id="3.40.50.1000">
    <property type="entry name" value="HAD superfamily/HAD-like"/>
    <property type="match status" value="1"/>
</dbReference>
<proteinExistence type="inferred from homology"/>
<feature type="transmembrane region" description="Helical" evidence="14">
    <location>
        <begin position="930"/>
        <end position="950"/>
    </location>
</feature>
<organism evidence="16 17">
    <name type="scientific">Bifidobacterium leontopitheci</name>
    <dbReference type="NCBI Taxonomy" id="2650774"/>
    <lineage>
        <taxon>Bacteria</taxon>
        <taxon>Bacillati</taxon>
        <taxon>Actinomycetota</taxon>
        <taxon>Actinomycetes</taxon>
        <taxon>Bifidobacteriales</taxon>
        <taxon>Bifidobacteriaceae</taxon>
        <taxon>Bifidobacterium</taxon>
    </lineage>
</organism>
<sequence length="997" mass="104785">MVDRQKDQSTTSATQEDALSEEVRAQQALLDTDPSLTDAADVAKALNVDPTTGLSSAEAKRRLEKFGPNELASAPPVPKWKKFLAQFQDPLVYLLLVATAISVVAWFIERANTPGAGEPVPFDALVIVLILIVNAVLGYIQEARAEQAVAALAQMTAPQTAVLRDGKVVHINTTDVVPGDIVVLAEGDTVSADGRLFAAASLRIAEASLTGESVPVGKKPETLESAKALGDRANMIFNGTSVTQGTGRAIVTGTGMNTQVGKIADMLAATDDEATPLQKEMAHVSKILGLAVCIIAVVVLAALALTQGFHSVHDVIDSLLLAVSLAVAAVPEGLAAILTVVLALGVQRMAKHNAIVKKLSSVETLGSASVICSDKTGTLTRNEMTVERVVTPSGEVQITGTGYAPEGRMVMTGGDDLAVPADVAAEVMATLGAGTLANDGDLRQSDTAGKWEAVGDPTEVSLIVAARKVHADRKYANFERVAEVPFTSERKRMAIVAKDNADAGNLTVFAKGAPDVLLGYCTRIAVGGAVRPLTEGDRQTILATVERLSGEAYRTLGEAYRPLGTTSLADVPGIKANAAGQVTDIAEQSDVIESDLIWAGMVGIIDPPRTEVRDSVAEAHRAGIRTVMITGDHPLTAARIASDLGIIDKGGKALTGDQLDELAAQGDTAFDKATSEVSVYARVAPEHKLKIVESLQRQGNIAAMTGDGVNDAPAVKSADIGVAMGITGTEVTKESAKMILADDNFSTIVAAVREGRVIFDNIRKFLRYLLSSNVGEVFTVFGGVLLAGVLGITQPGTQGVTVPLLATQLLWINLLTDAAPALAMGVDPQTDDVMARKPRRLTDRVIDKDMWIDIAFIGIIMAAVTLIGMDMHLAGGLFTDRSVDALGHDAQMTEARTMGFTILVFAQLFNALASRSARQSAFVGLFSNKWLWGAIGISVLLQVVVIYVPFLNEAFGTTPLGVTAWFECIGLAAVVLVASELYKAVMRAVDKRAGVAK</sequence>
<dbReference type="Gene3D" id="3.40.1110.10">
    <property type="entry name" value="Calcium-transporting ATPase, cytoplasmic domain N"/>
    <property type="match status" value="1"/>
</dbReference>
<dbReference type="SFLD" id="SFLDF00027">
    <property type="entry name" value="p-type_atpase"/>
    <property type="match status" value="1"/>
</dbReference>
<keyword evidence="8" id="KW-0460">Magnesium</keyword>
<dbReference type="InterPro" id="IPR018303">
    <property type="entry name" value="ATPase_P-typ_P_site"/>
</dbReference>
<evidence type="ECO:0000259" key="15">
    <source>
        <dbReference type="SMART" id="SM00831"/>
    </source>
</evidence>
<dbReference type="InterPro" id="IPR023214">
    <property type="entry name" value="HAD_sf"/>
</dbReference>
<dbReference type="InterPro" id="IPR023299">
    <property type="entry name" value="ATPase_P-typ_cyto_dom_N"/>
</dbReference>
<feature type="transmembrane region" description="Helical" evidence="14">
    <location>
        <begin position="319"/>
        <end position="344"/>
    </location>
</feature>
<dbReference type="PANTHER" id="PTHR43294:SF21">
    <property type="entry name" value="CATION TRANSPORTING ATPASE"/>
    <property type="match status" value="1"/>
</dbReference>
<dbReference type="AlphaFoldDB" id="A0A6I1GR33"/>
<accession>A0A6I1GR33</accession>
<feature type="transmembrane region" description="Helical" evidence="14">
    <location>
        <begin position="851"/>
        <end position="878"/>
    </location>
</feature>
<feature type="domain" description="Cation-transporting P-type ATPase N-terminal" evidence="15">
    <location>
        <begin position="33"/>
        <end position="107"/>
    </location>
</feature>
<protein>
    <submittedName>
        <fullName evidence="16">Haloacid dehalogenase</fullName>
    </submittedName>
</protein>
<evidence type="ECO:0000256" key="1">
    <source>
        <dbReference type="ARBA" id="ARBA00004651"/>
    </source>
</evidence>
<evidence type="ECO:0000256" key="10">
    <source>
        <dbReference type="ARBA" id="ARBA00022989"/>
    </source>
</evidence>
<dbReference type="GO" id="GO:0005391">
    <property type="term" value="F:P-type sodium:potassium-exchanging transporter activity"/>
    <property type="evidence" value="ECO:0007669"/>
    <property type="project" value="TreeGrafter"/>
</dbReference>
<keyword evidence="7" id="KW-0067">ATP-binding</keyword>
<feature type="transmembrane region" description="Helical" evidence="14">
    <location>
        <begin position="287"/>
        <end position="307"/>
    </location>
</feature>